<reference evidence="1 2" key="1">
    <citation type="journal article" date="2021" name="Commun. Biol.">
        <title>The genome of Shorea leprosula (Dipterocarpaceae) highlights the ecological relevance of drought in aseasonal tropical rainforests.</title>
        <authorList>
            <person name="Ng K.K.S."/>
            <person name="Kobayashi M.J."/>
            <person name="Fawcett J.A."/>
            <person name="Hatakeyama M."/>
            <person name="Paape T."/>
            <person name="Ng C.H."/>
            <person name="Ang C.C."/>
            <person name="Tnah L.H."/>
            <person name="Lee C.T."/>
            <person name="Nishiyama T."/>
            <person name="Sese J."/>
            <person name="O'Brien M.J."/>
            <person name="Copetti D."/>
            <person name="Mohd Noor M.I."/>
            <person name="Ong R.C."/>
            <person name="Putra M."/>
            <person name="Sireger I.Z."/>
            <person name="Indrioko S."/>
            <person name="Kosugi Y."/>
            <person name="Izuno A."/>
            <person name="Isagi Y."/>
            <person name="Lee S.L."/>
            <person name="Shimizu K.K."/>
        </authorList>
    </citation>
    <scope>NUCLEOTIDE SEQUENCE [LARGE SCALE GENOMIC DNA]</scope>
    <source>
        <strain evidence="1">214</strain>
    </source>
</reference>
<name>A0AAV5ICF0_9ROSI</name>
<dbReference type="Proteomes" id="UP001054252">
    <property type="component" value="Unassembled WGS sequence"/>
</dbReference>
<accession>A0AAV5ICF0</accession>
<keyword evidence="2" id="KW-1185">Reference proteome</keyword>
<dbReference type="AlphaFoldDB" id="A0AAV5ICF0"/>
<evidence type="ECO:0000313" key="2">
    <source>
        <dbReference type="Proteomes" id="UP001054252"/>
    </source>
</evidence>
<comment type="caution">
    <text evidence="1">The sequence shown here is derived from an EMBL/GenBank/DDBJ whole genome shotgun (WGS) entry which is preliminary data.</text>
</comment>
<protein>
    <submittedName>
        <fullName evidence="1">Uncharacterized protein</fullName>
    </submittedName>
</protein>
<gene>
    <name evidence="1" type="ORF">SLEP1_g12411</name>
</gene>
<proteinExistence type="predicted"/>
<evidence type="ECO:0000313" key="1">
    <source>
        <dbReference type="EMBL" id="GKU99585.1"/>
    </source>
</evidence>
<sequence length="50" mass="6132">MLSKPTILLHLWTKKTYLLFLLNKEVVLNKLILMLRHWSNKHICYAPIWR</sequence>
<dbReference type="EMBL" id="BPVZ01000014">
    <property type="protein sequence ID" value="GKU99585.1"/>
    <property type="molecule type" value="Genomic_DNA"/>
</dbReference>
<organism evidence="1 2">
    <name type="scientific">Rubroshorea leprosula</name>
    <dbReference type="NCBI Taxonomy" id="152421"/>
    <lineage>
        <taxon>Eukaryota</taxon>
        <taxon>Viridiplantae</taxon>
        <taxon>Streptophyta</taxon>
        <taxon>Embryophyta</taxon>
        <taxon>Tracheophyta</taxon>
        <taxon>Spermatophyta</taxon>
        <taxon>Magnoliopsida</taxon>
        <taxon>eudicotyledons</taxon>
        <taxon>Gunneridae</taxon>
        <taxon>Pentapetalae</taxon>
        <taxon>rosids</taxon>
        <taxon>malvids</taxon>
        <taxon>Malvales</taxon>
        <taxon>Dipterocarpaceae</taxon>
        <taxon>Rubroshorea</taxon>
    </lineage>
</organism>